<feature type="domain" description="CCHC-type" evidence="4">
    <location>
        <begin position="18"/>
        <end position="32"/>
    </location>
</feature>
<feature type="compositionally biased region" description="Low complexity" evidence="3">
    <location>
        <begin position="83"/>
        <end position="103"/>
    </location>
</feature>
<dbReference type="PANTHER" id="PTHR40389">
    <property type="entry name" value="ENDOGENOUS RETROVIRUS GROUP K MEMBER 24 GAG POLYPROTEIN-RELATED"/>
    <property type="match status" value="1"/>
</dbReference>
<dbReference type="InterPro" id="IPR036875">
    <property type="entry name" value="Znf_CCHC_sf"/>
</dbReference>
<dbReference type="Pfam" id="PF14787">
    <property type="entry name" value="zf-CCHC_5"/>
    <property type="match status" value="1"/>
</dbReference>
<sequence>MAAAFAAIRGPSRTSGVCSHCGKPGHLKRNCPTLKGEKPKSTVMCSQCHRGQHFSNQCRSKYDTKGHQMQGNQNRSAEGHHAQAQMPQLPQMLPPQMLTPQVP</sequence>
<dbReference type="Proteomes" id="UP000534634">
    <property type="component" value="Unassembled WGS sequence"/>
</dbReference>
<feature type="non-terminal residue" evidence="5">
    <location>
        <position position="1"/>
    </location>
</feature>
<organism evidence="5 6">
    <name type="scientific">Illadopsis cleaveri</name>
    <name type="common">blackcap illadopsis</name>
    <dbReference type="NCBI Taxonomy" id="201329"/>
    <lineage>
        <taxon>Eukaryota</taxon>
        <taxon>Metazoa</taxon>
        <taxon>Chordata</taxon>
        <taxon>Craniata</taxon>
        <taxon>Vertebrata</taxon>
        <taxon>Euteleostomi</taxon>
        <taxon>Archelosauria</taxon>
        <taxon>Archosauria</taxon>
        <taxon>Dinosauria</taxon>
        <taxon>Saurischia</taxon>
        <taxon>Theropoda</taxon>
        <taxon>Coelurosauria</taxon>
        <taxon>Aves</taxon>
        <taxon>Neognathae</taxon>
        <taxon>Neoaves</taxon>
        <taxon>Telluraves</taxon>
        <taxon>Australaves</taxon>
        <taxon>Passeriformes</taxon>
        <taxon>Sylvioidea</taxon>
        <taxon>Timaliidae</taxon>
        <taxon>Illadopsis</taxon>
    </lineage>
</organism>
<accession>A0A7L1C7U0</accession>
<feature type="non-terminal residue" evidence="5">
    <location>
        <position position="103"/>
    </location>
</feature>
<keyword evidence="2" id="KW-0862">Zinc</keyword>
<feature type="region of interest" description="Disordered" evidence="3">
    <location>
        <begin position="60"/>
        <end position="103"/>
    </location>
</feature>
<feature type="compositionally biased region" description="Polar residues" evidence="3">
    <location>
        <begin position="67"/>
        <end position="76"/>
    </location>
</feature>
<dbReference type="SMART" id="SM00343">
    <property type="entry name" value="ZnF_C2HC"/>
    <property type="match status" value="2"/>
</dbReference>
<dbReference type="SUPFAM" id="SSF57756">
    <property type="entry name" value="Retrovirus zinc finger-like domains"/>
    <property type="match status" value="2"/>
</dbReference>
<dbReference type="AlphaFoldDB" id="A0A7L1C7U0"/>
<evidence type="ECO:0000259" key="4">
    <source>
        <dbReference type="PROSITE" id="PS50158"/>
    </source>
</evidence>
<keyword evidence="1" id="KW-0519">Myristate</keyword>
<comment type="caution">
    <text evidence="5">The sequence shown here is derived from an EMBL/GenBank/DDBJ whole genome shotgun (WGS) entry which is preliminary data.</text>
</comment>
<keyword evidence="1" id="KW-0449">Lipoprotein</keyword>
<protein>
    <submittedName>
        <fullName evidence="5">GAK5 protein</fullName>
    </submittedName>
</protein>
<keyword evidence="2" id="KW-0479">Metal-binding</keyword>
<evidence type="ECO:0000313" key="6">
    <source>
        <dbReference type="Proteomes" id="UP000534634"/>
    </source>
</evidence>
<keyword evidence="6" id="KW-1185">Reference proteome</keyword>
<dbReference type="PROSITE" id="PS50158">
    <property type="entry name" value="ZF_CCHC"/>
    <property type="match status" value="1"/>
</dbReference>
<dbReference type="GO" id="GO:0003676">
    <property type="term" value="F:nucleic acid binding"/>
    <property type="evidence" value="ECO:0007669"/>
    <property type="project" value="InterPro"/>
</dbReference>
<evidence type="ECO:0000313" key="5">
    <source>
        <dbReference type="EMBL" id="NXM62047.1"/>
    </source>
</evidence>
<dbReference type="GO" id="GO:0008270">
    <property type="term" value="F:zinc ion binding"/>
    <property type="evidence" value="ECO:0007669"/>
    <property type="project" value="UniProtKB-KW"/>
</dbReference>
<dbReference type="InterPro" id="IPR050195">
    <property type="entry name" value="Primate_lentivir_Gag_pol-like"/>
</dbReference>
<evidence type="ECO:0000256" key="2">
    <source>
        <dbReference type="PROSITE-ProRule" id="PRU00047"/>
    </source>
</evidence>
<reference evidence="5 6" key="1">
    <citation type="submission" date="2019-09" db="EMBL/GenBank/DDBJ databases">
        <title>Bird 10,000 Genomes (B10K) Project - Family phase.</title>
        <authorList>
            <person name="Zhang G."/>
        </authorList>
    </citation>
    <scope>NUCLEOTIDE SEQUENCE [LARGE SCALE GENOMIC DNA]</scope>
    <source>
        <strain evidence="5">B10K-DU-002-01</strain>
        <tissue evidence="5">Muscle</tissue>
    </source>
</reference>
<name>A0A7L1C7U0_9PASS</name>
<dbReference type="PANTHER" id="PTHR40389:SF2">
    <property type="entry name" value="ENDOGENOUS RETROVIRUS GROUP K MEMBER 24 GAG POLYPROTEIN-RELATED"/>
    <property type="match status" value="1"/>
</dbReference>
<keyword evidence="2" id="KW-0863">Zinc-finger</keyword>
<evidence type="ECO:0000256" key="1">
    <source>
        <dbReference type="ARBA" id="ARBA00022707"/>
    </source>
</evidence>
<evidence type="ECO:0000256" key="3">
    <source>
        <dbReference type="SAM" id="MobiDB-lite"/>
    </source>
</evidence>
<dbReference type="Gene3D" id="4.10.60.10">
    <property type="entry name" value="Zinc finger, CCHC-type"/>
    <property type="match status" value="1"/>
</dbReference>
<dbReference type="EMBL" id="VXBB01019092">
    <property type="protein sequence ID" value="NXM62047.1"/>
    <property type="molecule type" value="Genomic_DNA"/>
</dbReference>
<gene>
    <name evidence="5" type="primary">Ervk5_1</name>
    <name evidence="5" type="ORF">ILLCLE_R15204</name>
</gene>
<proteinExistence type="predicted"/>
<dbReference type="Pfam" id="PF00098">
    <property type="entry name" value="zf-CCHC"/>
    <property type="match status" value="1"/>
</dbReference>
<dbReference type="InterPro" id="IPR001878">
    <property type="entry name" value="Znf_CCHC"/>
</dbReference>